<accession>A0ABQ7KLE9</accession>
<evidence type="ECO:0000313" key="3">
    <source>
        <dbReference type="Proteomes" id="UP000823674"/>
    </source>
</evidence>
<name>A0ABQ7KLE9_BRACM</name>
<reference evidence="2 3" key="1">
    <citation type="submission" date="2021-03" db="EMBL/GenBank/DDBJ databases">
        <authorList>
            <person name="King G.J."/>
            <person name="Bancroft I."/>
            <person name="Baten A."/>
            <person name="Bloomfield J."/>
            <person name="Borpatragohain P."/>
            <person name="He Z."/>
            <person name="Irish N."/>
            <person name="Irwin J."/>
            <person name="Liu K."/>
            <person name="Mauleon R.P."/>
            <person name="Moore J."/>
            <person name="Morris R."/>
            <person name="Ostergaard L."/>
            <person name="Wang B."/>
            <person name="Wells R."/>
        </authorList>
    </citation>
    <scope>NUCLEOTIDE SEQUENCE [LARGE SCALE GENOMIC DNA]</scope>
    <source>
        <strain evidence="2">R-o-18</strain>
        <tissue evidence="2">Leaf</tissue>
    </source>
</reference>
<feature type="region of interest" description="Disordered" evidence="1">
    <location>
        <begin position="1"/>
        <end position="20"/>
    </location>
</feature>
<organism evidence="2 3">
    <name type="scientific">Brassica rapa subsp. trilocularis</name>
    <dbReference type="NCBI Taxonomy" id="1813537"/>
    <lineage>
        <taxon>Eukaryota</taxon>
        <taxon>Viridiplantae</taxon>
        <taxon>Streptophyta</taxon>
        <taxon>Embryophyta</taxon>
        <taxon>Tracheophyta</taxon>
        <taxon>Spermatophyta</taxon>
        <taxon>Magnoliopsida</taxon>
        <taxon>eudicotyledons</taxon>
        <taxon>Gunneridae</taxon>
        <taxon>Pentapetalae</taxon>
        <taxon>rosids</taxon>
        <taxon>malvids</taxon>
        <taxon>Brassicales</taxon>
        <taxon>Brassicaceae</taxon>
        <taxon>Brassiceae</taxon>
        <taxon>Brassica</taxon>
    </lineage>
</organism>
<keyword evidence="3" id="KW-1185">Reference proteome</keyword>
<dbReference type="Proteomes" id="UP000823674">
    <property type="component" value="Unassembled WGS sequence"/>
</dbReference>
<evidence type="ECO:0000256" key="1">
    <source>
        <dbReference type="SAM" id="MobiDB-lite"/>
    </source>
</evidence>
<comment type="caution">
    <text evidence="2">The sequence shown here is derived from an EMBL/GenBank/DDBJ whole genome shotgun (WGS) entry which is preliminary data.</text>
</comment>
<feature type="compositionally biased region" description="Polar residues" evidence="1">
    <location>
        <begin position="11"/>
        <end position="20"/>
    </location>
</feature>
<gene>
    <name evidence="2" type="primary">A04p001330.1_BraROA</name>
    <name evidence="2" type="ORF">IGI04_042343</name>
</gene>
<sequence>MVPAKAPNQMHLGQSGQCGQYGSKGAGDEGAVVVPESKQRWLSIKVDMMLVASSSKTGSGSSSTSKIVALPQKPVETKQGYSDAPVAKQLKIRTITTFFTRHQTFNWFFISFIKYRFTFGFLTDGKGWLSYWGTCGCALLLALSDVLEGFVHTLHKVGKAEIQYEGFDRLVVSFEEVPIRSCGQYVRYSPELSSDDLSQDWCVRMRFRLDCSSSNGKQDGEDKV</sequence>
<evidence type="ECO:0000313" key="2">
    <source>
        <dbReference type="EMBL" id="KAG5374335.1"/>
    </source>
</evidence>
<dbReference type="EMBL" id="JADBGQ010000025">
    <property type="protein sequence ID" value="KAG5374335.1"/>
    <property type="molecule type" value="Genomic_DNA"/>
</dbReference>
<protein>
    <submittedName>
        <fullName evidence="2">Uncharacterized protein</fullName>
    </submittedName>
</protein>
<proteinExistence type="predicted"/>